<evidence type="ECO:0000256" key="5">
    <source>
        <dbReference type="ARBA" id="ARBA00022532"/>
    </source>
</evidence>
<dbReference type="NCBIfam" id="NF003603">
    <property type="entry name" value="PRK05257.1-1"/>
    <property type="match status" value="1"/>
</dbReference>
<evidence type="ECO:0000256" key="1">
    <source>
        <dbReference type="ARBA" id="ARBA00001139"/>
    </source>
</evidence>
<reference evidence="10 11" key="1">
    <citation type="submission" date="2019-04" db="EMBL/GenBank/DDBJ databases">
        <authorList>
            <person name="Feng G."/>
            <person name="Zhang J."/>
            <person name="Zhu H."/>
        </authorList>
    </citation>
    <scope>NUCLEOTIDE SEQUENCE [LARGE SCALE GENOMIC DNA]</scope>
    <source>
        <strain evidence="10 11">JCM 19491</strain>
    </source>
</reference>
<dbReference type="GO" id="GO:0006099">
    <property type="term" value="P:tricarboxylic acid cycle"/>
    <property type="evidence" value="ECO:0007669"/>
    <property type="project" value="UniProtKB-UniRule"/>
</dbReference>
<dbReference type="PANTHER" id="PTHR43104">
    <property type="entry name" value="L-2-HYDROXYGLUTARATE DEHYDROGENASE, MITOCHONDRIAL"/>
    <property type="match status" value="1"/>
</dbReference>
<dbReference type="NCBIfam" id="NF003614">
    <property type="entry name" value="PRK05257.3-5"/>
    <property type="match status" value="1"/>
</dbReference>
<sequence length="504" mass="54998">MSTTDSSATLSADVVLIGAGIMSATLGMMLKELQPDLTIAIFERLDVAAAESSDAWNNAGTGHSAFCELNYTPEKPDGRIDISKAIAIAEQFEQSKQFWSFLVEKYQVTGVTRFINHIPHLSFVWGDKNVEFLRKRHAALTQSPLFQGMEFTQAPAQMEQWMPLVMDGRDPQQPVAATRMNLGTDVNFGALTRGMFTLLQQKPGVSFYFHHDVDKIKRKEDGRWGIRAKDLTTGNSVKIRAPFVFIGAGGGSLPLLIKSGIPEGQGFGGFPVSGQWLKCVNPAVIAKHHAKVYGKASVGSPPMSVPHLDTRVINGKQELLFGPYAGFSTKFLKQGSYLDLPLSVKLSNMRPMIIAGLKNIPLTKYLINQVRQSPEDRIAALREYLPEANPKDWELEIAGQRVQVIKKDAKQGGVLEFGTEVVAASDGSIAALLGASPGASTAVSIMVGLVQRCFPQYANTPEWQNKMREMIPSFGKSLNDNPQLVEELRAHTSEVLGLNATAAA</sequence>
<proteinExistence type="inferred from homology"/>
<gene>
    <name evidence="9" type="primary">mqo</name>
    <name evidence="10" type="ORF">EU557_01415</name>
</gene>
<dbReference type="Gene3D" id="3.30.9.10">
    <property type="entry name" value="D-Amino Acid Oxidase, subunit A, domain 2"/>
    <property type="match status" value="1"/>
</dbReference>
<dbReference type="NCBIfam" id="NF003606">
    <property type="entry name" value="PRK05257.2-1"/>
    <property type="match status" value="1"/>
</dbReference>
<dbReference type="AlphaFoldDB" id="A0A4Z0MRJ5"/>
<dbReference type="NCBIfam" id="NF003609">
    <property type="entry name" value="PRK05257.2-5"/>
    <property type="match status" value="1"/>
</dbReference>
<comment type="cofactor">
    <cofactor evidence="2 9">
        <name>FAD</name>
        <dbReference type="ChEBI" id="CHEBI:57692"/>
    </cofactor>
</comment>
<keyword evidence="5 9" id="KW-0816">Tricarboxylic acid cycle</keyword>
<comment type="pathway">
    <text evidence="3 9">Carbohydrate metabolism; tricarboxylic acid cycle; oxaloacetate from (S)-malate (quinone route): step 1/1.</text>
</comment>
<dbReference type="GO" id="GO:0047545">
    <property type="term" value="F:(S)-2-hydroxyglutarate dehydrogenase activity"/>
    <property type="evidence" value="ECO:0007669"/>
    <property type="project" value="TreeGrafter"/>
</dbReference>
<dbReference type="OrthoDB" id="9763983at2"/>
<keyword evidence="11" id="KW-1185">Reference proteome</keyword>
<protein>
    <recommendedName>
        <fullName evidence="9">Probable malate:quinone oxidoreductase</fullName>
        <ecNumber evidence="9">1.1.5.4</ecNumber>
    </recommendedName>
    <alternativeName>
        <fullName evidence="9">MQO</fullName>
    </alternativeName>
    <alternativeName>
        <fullName evidence="9">Malate dehydrogenase [quinone]</fullName>
    </alternativeName>
</protein>
<evidence type="ECO:0000256" key="4">
    <source>
        <dbReference type="ARBA" id="ARBA00006389"/>
    </source>
</evidence>
<evidence type="ECO:0000256" key="2">
    <source>
        <dbReference type="ARBA" id="ARBA00001974"/>
    </source>
</evidence>
<dbReference type="RefSeq" id="WP_135528634.1">
    <property type="nucleotide sequence ID" value="NZ_SRKZ01000001.1"/>
</dbReference>
<dbReference type="EMBL" id="SRKZ01000001">
    <property type="protein sequence ID" value="TGD82472.1"/>
    <property type="molecule type" value="Genomic_DNA"/>
</dbReference>
<dbReference type="NCBIfam" id="NF003605">
    <property type="entry name" value="PRK05257.1-4"/>
    <property type="match status" value="1"/>
</dbReference>
<dbReference type="UniPathway" id="UPA00223">
    <property type="reaction ID" value="UER01008"/>
</dbReference>
<evidence type="ECO:0000256" key="6">
    <source>
        <dbReference type="ARBA" id="ARBA00022630"/>
    </source>
</evidence>
<dbReference type="NCBIfam" id="NF003610">
    <property type="entry name" value="PRK05257.3-1"/>
    <property type="match status" value="1"/>
</dbReference>
<dbReference type="PANTHER" id="PTHR43104:SF2">
    <property type="entry name" value="L-2-HYDROXYGLUTARATE DEHYDROGENASE, MITOCHONDRIAL"/>
    <property type="match status" value="1"/>
</dbReference>
<comment type="caution">
    <text evidence="10">The sequence shown here is derived from an EMBL/GenBank/DDBJ whole genome shotgun (WGS) entry which is preliminary data.</text>
</comment>
<dbReference type="HAMAP" id="MF_00212">
    <property type="entry name" value="MQO"/>
    <property type="match status" value="1"/>
</dbReference>
<evidence type="ECO:0000313" key="11">
    <source>
        <dbReference type="Proteomes" id="UP000298284"/>
    </source>
</evidence>
<dbReference type="Proteomes" id="UP000298284">
    <property type="component" value="Unassembled WGS sequence"/>
</dbReference>
<dbReference type="SUPFAM" id="SSF51905">
    <property type="entry name" value="FAD/NAD(P)-binding domain"/>
    <property type="match status" value="1"/>
</dbReference>
<dbReference type="NCBIfam" id="TIGR01320">
    <property type="entry name" value="mal_quin_oxido"/>
    <property type="match status" value="1"/>
</dbReference>
<dbReference type="NCBIfam" id="NF003612">
    <property type="entry name" value="PRK05257.3-3"/>
    <property type="match status" value="1"/>
</dbReference>
<dbReference type="InterPro" id="IPR006231">
    <property type="entry name" value="MQO"/>
</dbReference>
<evidence type="ECO:0000256" key="8">
    <source>
        <dbReference type="ARBA" id="ARBA00023002"/>
    </source>
</evidence>
<dbReference type="Pfam" id="PF06039">
    <property type="entry name" value="Mqo"/>
    <property type="match status" value="1"/>
</dbReference>
<dbReference type="InterPro" id="IPR036188">
    <property type="entry name" value="FAD/NAD-bd_sf"/>
</dbReference>
<keyword evidence="7 9" id="KW-0274">FAD</keyword>
<name>A0A4Z0MRJ5_9BACT</name>
<dbReference type="GO" id="GO:0008924">
    <property type="term" value="F:L-malate dehydrogenase (quinone) activity"/>
    <property type="evidence" value="ECO:0007669"/>
    <property type="project" value="UniProtKB-UniRule"/>
</dbReference>
<keyword evidence="6 9" id="KW-0285">Flavoprotein</keyword>
<accession>A0A4Z0MRJ5</accession>
<dbReference type="NCBIfam" id="NF003611">
    <property type="entry name" value="PRK05257.3-2"/>
    <property type="match status" value="1"/>
</dbReference>
<dbReference type="NCBIfam" id="NF003613">
    <property type="entry name" value="PRK05257.3-4"/>
    <property type="match status" value="1"/>
</dbReference>
<evidence type="ECO:0000256" key="7">
    <source>
        <dbReference type="ARBA" id="ARBA00022827"/>
    </source>
</evidence>
<evidence type="ECO:0000256" key="9">
    <source>
        <dbReference type="HAMAP-Rule" id="MF_00212"/>
    </source>
</evidence>
<evidence type="ECO:0000256" key="3">
    <source>
        <dbReference type="ARBA" id="ARBA00005012"/>
    </source>
</evidence>
<dbReference type="Gene3D" id="3.50.50.60">
    <property type="entry name" value="FAD/NAD(P)-binding domain"/>
    <property type="match status" value="1"/>
</dbReference>
<evidence type="ECO:0000313" key="10">
    <source>
        <dbReference type="EMBL" id="TGD82472.1"/>
    </source>
</evidence>
<comment type="catalytic activity">
    <reaction evidence="1 9">
        <text>(S)-malate + a quinone = a quinol + oxaloacetate</text>
        <dbReference type="Rhea" id="RHEA:46012"/>
        <dbReference type="ChEBI" id="CHEBI:15589"/>
        <dbReference type="ChEBI" id="CHEBI:16452"/>
        <dbReference type="ChEBI" id="CHEBI:24646"/>
        <dbReference type="ChEBI" id="CHEBI:132124"/>
        <dbReference type="EC" id="1.1.5.4"/>
    </reaction>
</comment>
<organism evidence="10 11">
    <name type="scientific">Hymenobacter wooponensis</name>
    <dbReference type="NCBI Taxonomy" id="1525360"/>
    <lineage>
        <taxon>Bacteria</taxon>
        <taxon>Pseudomonadati</taxon>
        <taxon>Bacteroidota</taxon>
        <taxon>Cytophagia</taxon>
        <taxon>Cytophagales</taxon>
        <taxon>Hymenobacteraceae</taxon>
        <taxon>Hymenobacter</taxon>
    </lineage>
</organism>
<keyword evidence="8 9" id="KW-0560">Oxidoreductase</keyword>
<dbReference type="EC" id="1.1.5.4" evidence="9"/>
<dbReference type="NCBIfam" id="NF003608">
    <property type="entry name" value="PRK05257.2-4"/>
    <property type="match status" value="1"/>
</dbReference>
<dbReference type="NCBIfam" id="NF009875">
    <property type="entry name" value="PRK13339.1"/>
    <property type="match status" value="1"/>
</dbReference>
<comment type="similarity">
    <text evidence="4 9">Belongs to the MQO family.</text>
</comment>